<evidence type="ECO:0000256" key="1">
    <source>
        <dbReference type="ARBA" id="ARBA00009232"/>
    </source>
</evidence>
<protein>
    <submittedName>
        <fullName evidence="5">Putative 3-methyladenine DNA glycosylase</fullName>
        <ecNumber evidence="5">3.2.2.-</ecNumber>
    </submittedName>
</protein>
<organism evidence="5">
    <name type="scientific">bioreactor metagenome</name>
    <dbReference type="NCBI Taxonomy" id="1076179"/>
    <lineage>
        <taxon>unclassified sequences</taxon>
        <taxon>metagenomes</taxon>
        <taxon>ecological metagenomes</taxon>
    </lineage>
</organism>
<proteinExistence type="inferred from homology"/>
<dbReference type="PANTHER" id="PTHR10429:SF0">
    <property type="entry name" value="DNA-3-METHYLADENINE GLYCOSYLASE"/>
    <property type="match status" value="1"/>
</dbReference>
<dbReference type="InterPro" id="IPR003180">
    <property type="entry name" value="MPG"/>
</dbReference>
<comment type="similarity">
    <text evidence="1">Belongs to the DNA glycosylase MPG family.</text>
</comment>
<keyword evidence="3 5" id="KW-0378">Hydrolase</keyword>
<evidence type="ECO:0000256" key="3">
    <source>
        <dbReference type="ARBA" id="ARBA00022801"/>
    </source>
</evidence>
<dbReference type="EC" id="3.2.2.-" evidence="5"/>
<dbReference type="GO" id="GO:0003905">
    <property type="term" value="F:alkylbase DNA N-glycosylase activity"/>
    <property type="evidence" value="ECO:0007669"/>
    <property type="project" value="InterPro"/>
</dbReference>
<sequence>MTRLKADFYCKNALEMAPLLIGKLLCRKIGKETIKLRITETESYYGIEDTASHAHKGKTQRNEPMFEKGGTTYIYLCYGVHNLLNIVSGEKDNPEAVLIRGVEGYNGPGKLTKAFQITRELNKEDLSKSKEIWIEDDGKKLNYIQTPRIGINYASEEFRNKNWRFLVKD</sequence>
<reference evidence="5" key="1">
    <citation type="submission" date="2019-08" db="EMBL/GenBank/DDBJ databases">
        <authorList>
            <person name="Kucharzyk K."/>
            <person name="Murdoch R.W."/>
            <person name="Higgins S."/>
            <person name="Loffler F."/>
        </authorList>
    </citation>
    <scope>NUCLEOTIDE SEQUENCE</scope>
</reference>
<dbReference type="Gene3D" id="3.10.300.10">
    <property type="entry name" value="Methylpurine-DNA glycosylase (MPG)"/>
    <property type="match status" value="2"/>
</dbReference>
<evidence type="ECO:0000256" key="2">
    <source>
        <dbReference type="ARBA" id="ARBA00022763"/>
    </source>
</evidence>
<dbReference type="InterPro" id="IPR036995">
    <property type="entry name" value="MPG_sf"/>
</dbReference>
<dbReference type="NCBIfam" id="TIGR00567">
    <property type="entry name" value="3mg"/>
    <property type="match status" value="1"/>
</dbReference>
<gene>
    <name evidence="5" type="ORF">SDC9_38892</name>
</gene>
<dbReference type="CDD" id="cd00540">
    <property type="entry name" value="AAG"/>
    <property type="match status" value="1"/>
</dbReference>
<dbReference type="HAMAP" id="MF_00527">
    <property type="entry name" value="3MGH"/>
    <property type="match status" value="1"/>
</dbReference>
<dbReference type="EMBL" id="VSSQ01000370">
    <property type="protein sequence ID" value="MPL92779.1"/>
    <property type="molecule type" value="Genomic_DNA"/>
</dbReference>
<keyword evidence="4" id="KW-0234">DNA repair</keyword>
<dbReference type="AlphaFoldDB" id="A0A644VN02"/>
<accession>A0A644VN02</accession>
<dbReference type="SUPFAM" id="SSF50486">
    <property type="entry name" value="FMT C-terminal domain-like"/>
    <property type="match status" value="1"/>
</dbReference>
<name>A0A644VN02_9ZZZZ</name>
<evidence type="ECO:0000256" key="4">
    <source>
        <dbReference type="ARBA" id="ARBA00023204"/>
    </source>
</evidence>
<keyword evidence="5" id="KW-0326">Glycosidase</keyword>
<dbReference type="GO" id="GO:0006284">
    <property type="term" value="P:base-excision repair"/>
    <property type="evidence" value="ECO:0007669"/>
    <property type="project" value="InterPro"/>
</dbReference>
<dbReference type="PANTHER" id="PTHR10429">
    <property type="entry name" value="DNA-3-METHYLADENINE GLYCOSYLASE"/>
    <property type="match status" value="1"/>
</dbReference>
<comment type="caution">
    <text evidence="5">The sequence shown here is derived from an EMBL/GenBank/DDBJ whole genome shotgun (WGS) entry which is preliminary data.</text>
</comment>
<dbReference type="Pfam" id="PF02245">
    <property type="entry name" value="Pur_DNA_glyco"/>
    <property type="match status" value="2"/>
</dbReference>
<keyword evidence="2" id="KW-0227">DNA damage</keyword>
<evidence type="ECO:0000313" key="5">
    <source>
        <dbReference type="EMBL" id="MPL92779.1"/>
    </source>
</evidence>
<dbReference type="GO" id="GO:0003677">
    <property type="term" value="F:DNA binding"/>
    <property type="evidence" value="ECO:0007669"/>
    <property type="project" value="InterPro"/>
</dbReference>
<dbReference type="InterPro" id="IPR011034">
    <property type="entry name" value="Formyl_transferase-like_C_sf"/>
</dbReference>